<sequence>MQGRRRYYKTIPDINGIISSDHVRVESGHSNHLNYELLQEKERLFCCSVGSVVRTVAARSQVQVLDRAQLLLKPQVAGTGCLNIR</sequence>
<evidence type="ECO:0000313" key="2">
    <source>
        <dbReference type="WBParaSite" id="nRc.2.0.1.t21837-RA"/>
    </source>
</evidence>
<name>A0A915J5U2_ROMCU</name>
<accession>A0A915J5U2</accession>
<evidence type="ECO:0000313" key="1">
    <source>
        <dbReference type="Proteomes" id="UP000887565"/>
    </source>
</evidence>
<keyword evidence="1" id="KW-1185">Reference proteome</keyword>
<dbReference type="Proteomes" id="UP000887565">
    <property type="component" value="Unplaced"/>
</dbReference>
<proteinExistence type="predicted"/>
<protein>
    <submittedName>
        <fullName evidence="2">Uncharacterized protein</fullName>
    </submittedName>
</protein>
<dbReference type="AlphaFoldDB" id="A0A915J5U2"/>
<dbReference type="WBParaSite" id="nRc.2.0.1.t21837-RA">
    <property type="protein sequence ID" value="nRc.2.0.1.t21837-RA"/>
    <property type="gene ID" value="nRc.2.0.1.g21837"/>
</dbReference>
<organism evidence="1 2">
    <name type="scientific">Romanomermis culicivorax</name>
    <name type="common">Nematode worm</name>
    <dbReference type="NCBI Taxonomy" id="13658"/>
    <lineage>
        <taxon>Eukaryota</taxon>
        <taxon>Metazoa</taxon>
        <taxon>Ecdysozoa</taxon>
        <taxon>Nematoda</taxon>
        <taxon>Enoplea</taxon>
        <taxon>Dorylaimia</taxon>
        <taxon>Mermithida</taxon>
        <taxon>Mermithoidea</taxon>
        <taxon>Mermithidae</taxon>
        <taxon>Romanomermis</taxon>
    </lineage>
</organism>
<reference evidence="2" key="1">
    <citation type="submission" date="2022-11" db="UniProtKB">
        <authorList>
            <consortium name="WormBaseParasite"/>
        </authorList>
    </citation>
    <scope>IDENTIFICATION</scope>
</reference>